<comment type="caution">
    <text evidence="3">The sequence shown here is derived from an EMBL/GenBank/DDBJ whole genome shotgun (WGS) entry which is preliminary data.</text>
</comment>
<keyword evidence="2" id="KW-0732">Signal</keyword>
<sequence length="325" mass="34956">MKHFLQFVALGFCATTMPAAAQDYTPDAPLCIAPANPGGGWDLTCRSVARLLSEFDLTENTMQVRNMPGAGGGVAFAYTVGQQADNSDLVVAASGGTTLLLSRGELPDLEYTDVRWIGAIGADFPVIAVREDSEFDTLDSLLERLREDPRSVVLGGGSAVGGTDHIRPLQLARAGGVEDVANLRYISFEAGTAVTELLGGRSHVFTAGISEIAGQFEAGAVRILAVMAPERLDGAYSEIPTARELGYDVVAPNWRGFYAPAGMSDAAYDYWTNALLTIEASDEWAQVRQQNGLAPLRMVGEEFNTYVTEEVEVFREFSRELGLME</sequence>
<organism evidence="3 4">
    <name type="scientific">Szabonella alba</name>
    <dbReference type="NCBI Taxonomy" id="2804194"/>
    <lineage>
        <taxon>Bacteria</taxon>
        <taxon>Pseudomonadati</taxon>
        <taxon>Pseudomonadota</taxon>
        <taxon>Alphaproteobacteria</taxon>
        <taxon>Rhodobacterales</taxon>
        <taxon>Paracoccaceae</taxon>
        <taxon>Szabonella</taxon>
    </lineage>
</organism>
<reference evidence="3" key="1">
    <citation type="submission" date="2021-01" db="EMBL/GenBank/DDBJ databases">
        <title>Tabrizicola alba sp. nov. a motile alkaliphilic bacterium isolated from a soda lake.</title>
        <authorList>
            <person name="Szuroczki S."/>
            <person name="Abbaszade G."/>
            <person name="Schumann P."/>
            <person name="Toth E."/>
        </authorList>
    </citation>
    <scope>NUCLEOTIDE SEQUENCE</scope>
    <source>
        <strain evidence="3">DMG-N-6</strain>
    </source>
</reference>
<dbReference type="EMBL" id="JAESVN010000016">
    <property type="protein sequence ID" value="MBL4919265.1"/>
    <property type="molecule type" value="Genomic_DNA"/>
</dbReference>
<dbReference type="RefSeq" id="WP_202690246.1">
    <property type="nucleotide sequence ID" value="NZ_JAESVN010000016.1"/>
</dbReference>
<dbReference type="Gene3D" id="3.40.190.10">
    <property type="entry name" value="Periplasmic binding protein-like II"/>
    <property type="match status" value="1"/>
</dbReference>
<evidence type="ECO:0000256" key="2">
    <source>
        <dbReference type="SAM" id="SignalP"/>
    </source>
</evidence>
<dbReference type="PANTHER" id="PTHR42928:SF3">
    <property type="entry name" value="UPF0065 PROTEIN YFLP"/>
    <property type="match status" value="1"/>
</dbReference>
<keyword evidence="4" id="KW-1185">Reference proteome</keyword>
<evidence type="ECO:0000313" key="4">
    <source>
        <dbReference type="Proteomes" id="UP000648908"/>
    </source>
</evidence>
<accession>A0A8K0VGB4</accession>
<dbReference type="PIRSF" id="PIRSF017082">
    <property type="entry name" value="YflP"/>
    <property type="match status" value="1"/>
</dbReference>
<dbReference type="AlphaFoldDB" id="A0A8K0VGB4"/>
<dbReference type="Pfam" id="PF03401">
    <property type="entry name" value="TctC"/>
    <property type="match status" value="1"/>
</dbReference>
<dbReference type="Gene3D" id="3.40.190.150">
    <property type="entry name" value="Bordetella uptake gene, domain 1"/>
    <property type="match status" value="1"/>
</dbReference>
<dbReference type="InterPro" id="IPR042100">
    <property type="entry name" value="Bug_dom1"/>
</dbReference>
<dbReference type="InterPro" id="IPR005064">
    <property type="entry name" value="BUG"/>
</dbReference>
<dbReference type="PANTHER" id="PTHR42928">
    <property type="entry name" value="TRICARBOXYLATE-BINDING PROTEIN"/>
    <property type="match status" value="1"/>
</dbReference>
<protein>
    <submittedName>
        <fullName evidence="3">Tripartite tricarboxylate transporter substrate binding protein</fullName>
    </submittedName>
</protein>
<dbReference type="Proteomes" id="UP000648908">
    <property type="component" value="Unassembled WGS sequence"/>
</dbReference>
<feature type="signal peptide" evidence="2">
    <location>
        <begin position="1"/>
        <end position="21"/>
    </location>
</feature>
<evidence type="ECO:0000256" key="1">
    <source>
        <dbReference type="ARBA" id="ARBA00006987"/>
    </source>
</evidence>
<comment type="similarity">
    <text evidence="1">Belongs to the UPF0065 (bug) family.</text>
</comment>
<dbReference type="CDD" id="cd07012">
    <property type="entry name" value="PBP2_Bug_TTT"/>
    <property type="match status" value="1"/>
</dbReference>
<feature type="chain" id="PRO_5035463032" evidence="2">
    <location>
        <begin position="22"/>
        <end position="325"/>
    </location>
</feature>
<proteinExistence type="inferred from homology"/>
<name>A0A8K0VGB4_9RHOB</name>
<gene>
    <name evidence="3" type="ORF">JL811_18775</name>
</gene>
<evidence type="ECO:0000313" key="3">
    <source>
        <dbReference type="EMBL" id="MBL4919265.1"/>
    </source>
</evidence>